<accession>A0A6I2MC82</accession>
<proteinExistence type="predicted"/>
<reference evidence="1 2" key="1">
    <citation type="submission" date="2019-11" db="EMBL/GenBank/DDBJ databases">
        <title>Bacillus idriensis genome.</title>
        <authorList>
            <person name="Konopka E.N."/>
            <person name="Newman J.D."/>
        </authorList>
    </citation>
    <scope>NUCLEOTIDE SEQUENCE [LARGE SCALE GENOMIC DNA]</scope>
    <source>
        <strain evidence="1 2">DSM 19097</strain>
    </source>
</reference>
<comment type="caution">
    <text evidence="1">The sequence shown here is derived from an EMBL/GenBank/DDBJ whole genome shotgun (WGS) entry which is preliminary data.</text>
</comment>
<dbReference type="RefSeq" id="WP_154318653.1">
    <property type="nucleotide sequence ID" value="NZ_CAJGAA010000002.1"/>
</dbReference>
<dbReference type="InterPro" id="IPR008593">
    <property type="entry name" value="Dam_MeTrfase"/>
</dbReference>
<dbReference type="Pfam" id="PF05869">
    <property type="entry name" value="Dam"/>
    <property type="match status" value="1"/>
</dbReference>
<dbReference type="EMBL" id="WKKF01000002">
    <property type="protein sequence ID" value="MRX54636.1"/>
    <property type="molecule type" value="Genomic_DNA"/>
</dbReference>
<evidence type="ECO:0000313" key="2">
    <source>
        <dbReference type="Proteomes" id="UP000441585"/>
    </source>
</evidence>
<protein>
    <submittedName>
        <fullName evidence="1">Adenine methyltransferase</fullName>
    </submittedName>
</protein>
<dbReference type="Proteomes" id="UP000441585">
    <property type="component" value="Unassembled WGS sequence"/>
</dbReference>
<evidence type="ECO:0000313" key="1">
    <source>
        <dbReference type="EMBL" id="MRX54636.1"/>
    </source>
</evidence>
<sequence>MPINQGMMTSNTDMWATPQDFFNKLNEEFNFQCDVCAINDNAKCDRYYSPEEDGLQQEWQGVCWMNPPYGRVIGDWVKKAYESSLKGATVVCLLPARTDTKWWHEYCMKGEIRLVKGRLKFGDGKNSAPFPSAVVIFGDKAKQNSLIAM</sequence>
<gene>
    <name evidence="1" type="ORF">GJU41_11700</name>
</gene>
<name>A0A6I2MC82_9BACI</name>
<dbReference type="GO" id="GO:0032259">
    <property type="term" value="P:methylation"/>
    <property type="evidence" value="ECO:0007669"/>
    <property type="project" value="UniProtKB-KW"/>
</dbReference>
<organism evidence="1 2">
    <name type="scientific">Metabacillus idriensis</name>
    <dbReference type="NCBI Taxonomy" id="324768"/>
    <lineage>
        <taxon>Bacteria</taxon>
        <taxon>Bacillati</taxon>
        <taxon>Bacillota</taxon>
        <taxon>Bacilli</taxon>
        <taxon>Bacillales</taxon>
        <taxon>Bacillaceae</taxon>
        <taxon>Metabacillus</taxon>
    </lineage>
</organism>
<dbReference type="GO" id="GO:0009007">
    <property type="term" value="F:site-specific DNA-methyltransferase (adenine-specific) activity"/>
    <property type="evidence" value="ECO:0007669"/>
    <property type="project" value="InterPro"/>
</dbReference>
<keyword evidence="1" id="KW-0489">Methyltransferase</keyword>
<dbReference type="GO" id="GO:0003677">
    <property type="term" value="F:DNA binding"/>
    <property type="evidence" value="ECO:0007669"/>
    <property type="project" value="InterPro"/>
</dbReference>
<keyword evidence="2" id="KW-1185">Reference proteome</keyword>
<dbReference type="AlphaFoldDB" id="A0A6I2MC82"/>
<dbReference type="GO" id="GO:0009307">
    <property type="term" value="P:DNA restriction-modification system"/>
    <property type="evidence" value="ECO:0007669"/>
    <property type="project" value="InterPro"/>
</dbReference>
<keyword evidence="1" id="KW-0808">Transferase</keyword>